<organism evidence="1 2">
    <name type="scientific">Dreissena polymorpha</name>
    <name type="common">Zebra mussel</name>
    <name type="synonym">Mytilus polymorpha</name>
    <dbReference type="NCBI Taxonomy" id="45954"/>
    <lineage>
        <taxon>Eukaryota</taxon>
        <taxon>Metazoa</taxon>
        <taxon>Spiralia</taxon>
        <taxon>Lophotrochozoa</taxon>
        <taxon>Mollusca</taxon>
        <taxon>Bivalvia</taxon>
        <taxon>Autobranchia</taxon>
        <taxon>Heteroconchia</taxon>
        <taxon>Euheterodonta</taxon>
        <taxon>Imparidentia</taxon>
        <taxon>Neoheterodontei</taxon>
        <taxon>Myida</taxon>
        <taxon>Dreissenoidea</taxon>
        <taxon>Dreissenidae</taxon>
        <taxon>Dreissena</taxon>
    </lineage>
</organism>
<evidence type="ECO:0000313" key="1">
    <source>
        <dbReference type="EMBL" id="KAH3770807.1"/>
    </source>
</evidence>
<dbReference type="EMBL" id="JAIWYP010000009">
    <property type="protein sequence ID" value="KAH3770807.1"/>
    <property type="molecule type" value="Genomic_DNA"/>
</dbReference>
<reference evidence="1" key="2">
    <citation type="submission" date="2020-11" db="EMBL/GenBank/DDBJ databases">
        <authorList>
            <person name="McCartney M.A."/>
            <person name="Auch B."/>
            <person name="Kono T."/>
            <person name="Mallez S."/>
            <person name="Becker A."/>
            <person name="Gohl D.M."/>
            <person name="Silverstein K.A.T."/>
            <person name="Koren S."/>
            <person name="Bechman K.B."/>
            <person name="Herman A."/>
            <person name="Abrahante J.E."/>
            <person name="Garbe J."/>
        </authorList>
    </citation>
    <scope>NUCLEOTIDE SEQUENCE</scope>
    <source>
        <strain evidence="1">Duluth1</strain>
        <tissue evidence="1">Whole animal</tissue>
    </source>
</reference>
<accession>A0A9D4E2Y9</accession>
<name>A0A9D4E2Y9_DREPO</name>
<keyword evidence="2" id="KW-1185">Reference proteome</keyword>
<evidence type="ECO:0000313" key="2">
    <source>
        <dbReference type="Proteomes" id="UP000828390"/>
    </source>
</evidence>
<protein>
    <submittedName>
        <fullName evidence="1">Uncharacterized protein</fullName>
    </submittedName>
</protein>
<proteinExistence type="predicted"/>
<reference evidence="1" key="1">
    <citation type="journal article" date="2019" name="bioRxiv">
        <title>The Genome of the Zebra Mussel, Dreissena polymorpha: A Resource for Invasive Species Research.</title>
        <authorList>
            <person name="McCartney M.A."/>
            <person name="Auch B."/>
            <person name="Kono T."/>
            <person name="Mallez S."/>
            <person name="Zhang Y."/>
            <person name="Obille A."/>
            <person name="Becker A."/>
            <person name="Abrahante J.E."/>
            <person name="Garbe J."/>
            <person name="Badalamenti J.P."/>
            <person name="Herman A."/>
            <person name="Mangelson H."/>
            <person name="Liachko I."/>
            <person name="Sullivan S."/>
            <person name="Sone E.D."/>
            <person name="Koren S."/>
            <person name="Silverstein K.A.T."/>
            <person name="Beckman K.B."/>
            <person name="Gohl D.M."/>
        </authorList>
    </citation>
    <scope>NUCLEOTIDE SEQUENCE</scope>
    <source>
        <strain evidence="1">Duluth1</strain>
        <tissue evidence="1">Whole animal</tissue>
    </source>
</reference>
<sequence>MAPLAVVFDQDMVASSGSKNGHVYPCRHRNAQLTFKCVPDMTRPYGTMRIATHNTHQDYDENI</sequence>
<gene>
    <name evidence="1" type="ORF">DPMN_172100</name>
</gene>
<dbReference type="AlphaFoldDB" id="A0A9D4E2Y9"/>
<comment type="caution">
    <text evidence="1">The sequence shown here is derived from an EMBL/GenBank/DDBJ whole genome shotgun (WGS) entry which is preliminary data.</text>
</comment>
<dbReference type="Proteomes" id="UP000828390">
    <property type="component" value="Unassembled WGS sequence"/>
</dbReference>